<keyword evidence="6" id="KW-0378">Hydrolase</keyword>
<dbReference type="EC" id="3.1.1.-" evidence="6"/>
<feature type="chain" id="PRO_5019792632" description="Pectin acetylesterase" evidence="7">
    <location>
        <begin position="41"/>
        <end position="410"/>
    </location>
</feature>
<dbReference type="InterPro" id="IPR029058">
    <property type="entry name" value="AB_hydrolase_fold"/>
</dbReference>
<name>A0A484MBB4_9ASTE</name>
<dbReference type="PANTHER" id="PTHR21562">
    <property type="entry name" value="NOTUM-RELATED"/>
    <property type="match status" value="1"/>
</dbReference>
<keyword evidence="9" id="KW-1185">Reference proteome</keyword>
<dbReference type="Proteomes" id="UP000595140">
    <property type="component" value="Unassembled WGS sequence"/>
</dbReference>
<keyword evidence="4 6" id="KW-0134">Cell wall</keyword>
<feature type="signal peptide" evidence="7">
    <location>
        <begin position="1"/>
        <end position="40"/>
    </location>
</feature>
<organism evidence="8 9">
    <name type="scientific">Cuscuta campestris</name>
    <dbReference type="NCBI Taxonomy" id="132261"/>
    <lineage>
        <taxon>Eukaryota</taxon>
        <taxon>Viridiplantae</taxon>
        <taxon>Streptophyta</taxon>
        <taxon>Embryophyta</taxon>
        <taxon>Tracheophyta</taxon>
        <taxon>Spermatophyta</taxon>
        <taxon>Magnoliopsida</taxon>
        <taxon>eudicotyledons</taxon>
        <taxon>Gunneridae</taxon>
        <taxon>Pentapetalae</taxon>
        <taxon>asterids</taxon>
        <taxon>lamiids</taxon>
        <taxon>Solanales</taxon>
        <taxon>Convolvulaceae</taxon>
        <taxon>Cuscuteae</taxon>
        <taxon>Cuscuta</taxon>
        <taxon>Cuscuta subgen. Grammica</taxon>
        <taxon>Cuscuta sect. Cleistogrammica</taxon>
    </lineage>
</organism>
<evidence type="ECO:0000313" key="8">
    <source>
        <dbReference type="EMBL" id="VFQ85819.1"/>
    </source>
</evidence>
<dbReference type="GO" id="GO:0071555">
    <property type="term" value="P:cell wall organization"/>
    <property type="evidence" value="ECO:0007669"/>
    <property type="project" value="UniProtKB-KW"/>
</dbReference>
<dbReference type="InterPro" id="IPR004963">
    <property type="entry name" value="PAE/NOTUM"/>
</dbReference>
<dbReference type="OrthoDB" id="2015280at2759"/>
<evidence type="ECO:0000256" key="2">
    <source>
        <dbReference type="ARBA" id="ARBA00004191"/>
    </source>
</evidence>
<comment type="similarity">
    <text evidence="3 6">Belongs to the pectinacetylesterase family.</text>
</comment>
<dbReference type="GO" id="GO:0052793">
    <property type="term" value="F:pectin acetylesterase activity"/>
    <property type="evidence" value="ECO:0007669"/>
    <property type="project" value="TreeGrafter"/>
</dbReference>
<dbReference type="PANTHER" id="PTHR21562:SF65">
    <property type="entry name" value="PECTIN ACETYLESTERASE"/>
    <property type="match status" value="1"/>
</dbReference>
<evidence type="ECO:0000256" key="4">
    <source>
        <dbReference type="ARBA" id="ARBA00022512"/>
    </source>
</evidence>
<keyword evidence="5 6" id="KW-0961">Cell wall biogenesis/degradation</keyword>
<proteinExistence type="inferred from homology"/>
<evidence type="ECO:0000256" key="7">
    <source>
        <dbReference type="SAM" id="SignalP"/>
    </source>
</evidence>
<dbReference type="SUPFAM" id="SSF53474">
    <property type="entry name" value="alpha/beta-Hydrolases"/>
    <property type="match status" value="1"/>
</dbReference>
<comment type="subcellular location">
    <subcellularLocation>
        <location evidence="2 6">Secreted</location>
        <location evidence="2 6">Cell wall</location>
    </subcellularLocation>
</comment>
<dbReference type="AlphaFoldDB" id="A0A484MBB4"/>
<comment type="function">
    <text evidence="1 6">Hydrolyzes acetyl esters in homogalacturonan regions of pectin. In type I primary cell wall, galacturonic acid residues of pectin can be acetylated at the O-2 and O-3 positions. Decreasing the degree of acetylation of pectin gels in vitro alters their physical properties.</text>
</comment>
<keyword evidence="7" id="KW-0732">Signal</keyword>
<dbReference type="GO" id="GO:0009505">
    <property type="term" value="C:plant-type cell wall"/>
    <property type="evidence" value="ECO:0007669"/>
    <property type="project" value="TreeGrafter"/>
</dbReference>
<keyword evidence="6" id="KW-0964">Secreted</keyword>
<sequence length="410" mass="45282">MASLLTANNKPSFSPPLPTTIVIVSAVLLLLLQQTSNVSCELHLLPAAVSQGAVCLDGSPPAYEWEAGKGRHGASNWLVYLQGSGWCLNTTAHRTPDGAIQSCAERAKTNLGSSHRMIPFGFSRHPIISPRSNDTFFYDWNRVVVRSCDGGSFSGDADMPDPVTGLHYRGARVFRAVVEDLMAKGLKNARNVLFAGGSSGGLGVMVHCDRFRRLFSRNVRVKCHTDSSLFLHVRDPRRARFFNDVFGNVVGVHRPDNALPGRCTSRLGVEACFFPRNLVRYIESPLFILNSEFDSFQVTNTCSKALHDNVLHHNVSRSDMALLRDFRAQTIRALPRPSSTKGYLLTSLFMHSLGTAQGYKGPMFSGRKSKSFESALVDWFFDRATNVHLIDPAKQPFYLSPRGAEETTST</sequence>
<protein>
    <recommendedName>
        <fullName evidence="6">Pectin acetylesterase</fullName>
        <ecNumber evidence="6">3.1.1.-</ecNumber>
    </recommendedName>
</protein>
<evidence type="ECO:0000256" key="5">
    <source>
        <dbReference type="ARBA" id="ARBA00023316"/>
    </source>
</evidence>
<reference evidence="8 9" key="1">
    <citation type="submission" date="2018-04" db="EMBL/GenBank/DDBJ databases">
        <authorList>
            <person name="Vogel A."/>
        </authorList>
    </citation>
    <scope>NUCLEOTIDE SEQUENCE [LARGE SCALE GENOMIC DNA]</scope>
</reference>
<dbReference type="Pfam" id="PF03283">
    <property type="entry name" value="PAE"/>
    <property type="match status" value="1"/>
</dbReference>
<evidence type="ECO:0000256" key="1">
    <source>
        <dbReference type="ARBA" id="ARBA00003534"/>
    </source>
</evidence>
<evidence type="ECO:0000256" key="6">
    <source>
        <dbReference type="RuleBase" id="RU363114"/>
    </source>
</evidence>
<dbReference type="EMBL" id="OOIL02003033">
    <property type="protein sequence ID" value="VFQ85819.1"/>
    <property type="molecule type" value="Genomic_DNA"/>
</dbReference>
<evidence type="ECO:0000256" key="3">
    <source>
        <dbReference type="ARBA" id="ARBA00005784"/>
    </source>
</evidence>
<evidence type="ECO:0000313" key="9">
    <source>
        <dbReference type="Proteomes" id="UP000595140"/>
    </source>
</evidence>
<gene>
    <name evidence="8" type="ORF">CCAM_LOCUS27595</name>
</gene>
<accession>A0A484MBB4</accession>